<dbReference type="EMBL" id="BPLR01019212">
    <property type="protein sequence ID" value="GIZ05120.1"/>
    <property type="molecule type" value="Genomic_DNA"/>
</dbReference>
<feature type="chain" id="PRO_5043876184" evidence="1">
    <location>
        <begin position="32"/>
        <end position="168"/>
    </location>
</feature>
<keyword evidence="1" id="KW-0732">Signal</keyword>
<proteinExistence type="predicted"/>
<evidence type="ECO:0000313" key="3">
    <source>
        <dbReference type="Proteomes" id="UP001054945"/>
    </source>
</evidence>
<gene>
    <name evidence="2" type="ORF">CEXT_587171</name>
</gene>
<evidence type="ECO:0000313" key="2">
    <source>
        <dbReference type="EMBL" id="GIZ05120.1"/>
    </source>
</evidence>
<accession>A0AAV4YFH0</accession>
<comment type="caution">
    <text evidence="2">The sequence shown here is derived from an EMBL/GenBank/DDBJ whole genome shotgun (WGS) entry which is preliminary data.</text>
</comment>
<keyword evidence="3" id="KW-1185">Reference proteome</keyword>
<sequence>MGDGRHTQSSPTHPRLLLLVLYFNHSYQVEAFSSSHVDLNSEQKIKLSSPDISIQLKKYPMMYGNCSGVSSQRGDVAVKYSSLPHPHPTHFADFEVCLMDSLMSVRDNHILITAYEIYQIEAFSSSRVDLHSEQKIKLSSPDISIQFQKVPNDVWDFNGVSSKRRRCC</sequence>
<protein>
    <submittedName>
        <fullName evidence="2">Uncharacterized protein</fullName>
    </submittedName>
</protein>
<name>A0AAV4YFH0_CAEEX</name>
<organism evidence="2 3">
    <name type="scientific">Caerostris extrusa</name>
    <name type="common">Bark spider</name>
    <name type="synonym">Caerostris bankana</name>
    <dbReference type="NCBI Taxonomy" id="172846"/>
    <lineage>
        <taxon>Eukaryota</taxon>
        <taxon>Metazoa</taxon>
        <taxon>Ecdysozoa</taxon>
        <taxon>Arthropoda</taxon>
        <taxon>Chelicerata</taxon>
        <taxon>Arachnida</taxon>
        <taxon>Araneae</taxon>
        <taxon>Araneomorphae</taxon>
        <taxon>Entelegynae</taxon>
        <taxon>Araneoidea</taxon>
        <taxon>Araneidae</taxon>
        <taxon>Caerostris</taxon>
    </lineage>
</organism>
<dbReference type="Proteomes" id="UP001054945">
    <property type="component" value="Unassembled WGS sequence"/>
</dbReference>
<feature type="signal peptide" evidence="1">
    <location>
        <begin position="1"/>
        <end position="31"/>
    </location>
</feature>
<reference evidence="2 3" key="1">
    <citation type="submission" date="2021-06" db="EMBL/GenBank/DDBJ databases">
        <title>Caerostris extrusa draft genome.</title>
        <authorList>
            <person name="Kono N."/>
            <person name="Arakawa K."/>
        </authorList>
    </citation>
    <scope>NUCLEOTIDE SEQUENCE [LARGE SCALE GENOMIC DNA]</scope>
</reference>
<evidence type="ECO:0000256" key="1">
    <source>
        <dbReference type="SAM" id="SignalP"/>
    </source>
</evidence>
<dbReference type="AlphaFoldDB" id="A0AAV4YFH0"/>